<dbReference type="KEGG" id="pfla:Pflav_016650"/>
<reference evidence="1 2" key="2">
    <citation type="submission" date="2020-03" db="EMBL/GenBank/DDBJ databases">
        <authorList>
            <person name="Ichikawa N."/>
            <person name="Kimura A."/>
            <person name="Kitahashi Y."/>
            <person name="Uohara A."/>
        </authorList>
    </citation>
    <scope>NUCLEOTIDE SEQUENCE [LARGE SCALE GENOMIC DNA]</scope>
    <source>
        <strain evidence="1 2">NBRC 107702</strain>
    </source>
</reference>
<evidence type="ECO:0000313" key="1">
    <source>
        <dbReference type="EMBL" id="BCB75255.1"/>
    </source>
</evidence>
<accession>A0A6F8XN52</accession>
<dbReference type="EMBL" id="AP022870">
    <property type="protein sequence ID" value="BCB75255.1"/>
    <property type="molecule type" value="Genomic_DNA"/>
</dbReference>
<organism evidence="1 2">
    <name type="scientific">Phytohabitans flavus</name>
    <dbReference type="NCBI Taxonomy" id="1076124"/>
    <lineage>
        <taxon>Bacteria</taxon>
        <taxon>Bacillati</taxon>
        <taxon>Actinomycetota</taxon>
        <taxon>Actinomycetes</taxon>
        <taxon>Micromonosporales</taxon>
        <taxon>Micromonosporaceae</taxon>
    </lineage>
</organism>
<keyword evidence="2" id="KW-1185">Reference proteome</keyword>
<dbReference type="AlphaFoldDB" id="A0A6F8XN52"/>
<gene>
    <name evidence="1" type="ORF">Pflav_016650</name>
</gene>
<reference evidence="1 2" key="1">
    <citation type="submission" date="2020-03" db="EMBL/GenBank/DDBJ databases">
        <title>Whole genome shotgun sequence of Phytohabitans flavus NBRC 107702.</title>
        <authorList>
            <person name="Komaki H."/>
            <person name="Tamura T."/>
        </authorList>
    </citation>
    <scope>NUCLEOTIDE SEQUENCE [LARGE SCALE GENOMIC DNA]</scope>
    <source>
        <strain evidence="1 2">NBRC 107702</strain>
    </source>
</reference>
<evidence type="ECO:0000313" key="2">
    <source>
        <dbReference type="Proteomes" id="UP000502508"/>
    </source>
</evidence>
<sequence>MVPGDGASPVSYWKDGEHWRIGTDADIAWIKESTEPGLTITSAIPPIFPAYATVVVPDKDEGRPEHFNLVLRLLTEQSRDQPWWLGYLDTGADDLVFPDAPRVTLYADWPYVLVQAGPTEAARWRHDLRSWRAPGPDLIFPADHSWLLSWLWDDDWRYLGGPVALVDRFLDQPHLRVQRVNLGEDATPPGHAAR</sequence>
<name>A0A6F8XN52_9ACTN</name>
<proteinExistence type="predicted"/>
<protein>
    <submittedName>
        <fullName evidence="1">Uncharacterized protein</fullName>
    </submittedName>
</protein>
<dbReference type="Proteomes" id="UP000502508">
    <property type="component" value="Chromosome"/>
</dbReference>
<dbReference type="RefSeq" id="WP_232071069.1">
    <property type="nucleotide sequence ID" value="NZ_AP022870.1"/>
</dbReference>